<dbReference type="PANTHER" id="PTHR43226">
    <property type="entry name" value="XAA-PRO AMINOPEPTIDASE 3"/>
    <property type="match status" value="1"/>
</dbReference>
<keyword evidence="6" id="KW-0031">Aminopeptidase</keyword>
<evidence type="ECO:0000256" key="10">
    <source>
        <dbReference type="ARBA" id="ARBA00023211"/>
    </source>
</evidence>
<dbReference type="Gene3D" id="3.40.350.10">
    <property type="entry name" value="Creatinase/prolidase N-terminal domain"/>
    <property type="match status" value="1"/>
</dbReference>
<keyword evidence="9" id="KW-0482">Metalloprotease</keyword>
<accession>A0ABR3G859</accession>
<dbReference type="InterPro" id="IPR029149">
    <property type="entry name" value="Creatin/AminoP/Spt16_N"/>
</dbReference>
<dbReference type="Gene3D" id="3.90.230.10">
    <property type="entry name" value="Creatinase/methionine aminopeptidase superfamily"/>
    <property type="match status" value="1"/>
</dbReference>
<comment type="catalytic activity">
    <reaction evidence="1">
        <text>Release of any N-terminal amino acid, including proline, that is linked to proline, even from a dipeptide or tripeptide.</text>
        <dbReference type="EC" id="3.4.11.9"/>
    </reaction>
</comment>
<evidence type="ECO:0000256" key="1">
    <source>
        <dbReference type="ARBA" id="ARBA00001424"/>
    </source>
</evidence>
<comment type="caution">
    <text evidence="13">The sequence shown here is derived from an EMBL/GenBank/DDBJ whole genome shotgun (WGS) entry which is preliminary data.</text>
</comment>
<dbReference type="CDD" id="cd01087">
    <property type="entry name" value="Prolidase"/>
    <property type="match status" value="1"/>
</dbReference>
<dbReference type="PANTHER" id="PTHR43226:SF1">
    <property type="entry name" value="XAA-PRO DIPEPTIDASE"/>
    <property type="match status" value="1"/>
</dbReference>
<dbReference type="SUPFAM" id="SSF53092">
    <property type="entry name" value="Creatinase/prolidase N-terminal domain"/>
    <property type="match status" value="1"/>
</dbReference>
<evidence type="ECO:0000256" key="9">
    <source>
        <dbReference type="ARBA" id="ARBA00023049"/>
    </source>
</evidence>
<proteinExistence type="inferred from homology"/>
<evidence type="ECO:0000256" key="7">
    <source>
        <dbReference type="ARBA" id="ARBA00022723"/>
    </source>
</evidence>
<evidence type="ECO:0000256" key="3">
    <source>
        <dbReference type="ARBA" id="ARBA00002443"/>
    </source>
</evidence>
<evidence type="ECO:0000256" key="5">
    <source>
        <dbReference type="ARBA" id="ARBA00012574"/>
    </source>
</evidence>
<keyword evidence="7" id="KW-0479">Metal-binding</keyword>
<evidence type="ECO:0000256" key="6">
    <source>
        <dbReference type="ARBA" id="ARBA00022438"/>
    </source>
</evidence>
<reference evidence="13 14" key="1">
    <citation type="submission" date="2024-02" db="EMBL/GenBank/DDBJ databases">
        <title>Discinaceae phylogenomics.</title>
        <authorList>
            <person name="Dirks A.C."/>
            <person name="James T.Y."/>
        </authorList>
    </citation>
    <scope>NUCLEOTIDE SEQUENCE [LARGE SCALE GENOMIC DNA]</scope>
    <source>
        <strain evidence="13 14">ACD0624</strain>
    </source>
</reference>
<comment type="similarity">
    <text evidence="4">Belongs to the peptidase M24B family.</text>
</comment>
<evidence type="ECO:0000256" key="8">
    <source>
        <dbReference type="ARBA" id="ARBA00022801"/>
    </source>
</evidence>
<evidence type="ECO:0000259" key="12">
    <source>
        <dbReference type="SMART" id="SM01011"/>
    </source>
</evidence>
<dbReference type="SUPFAM" id="SSF55920">
    <property type="entry name" value="Creatinase/aminopeptidase"/>
    <property type="match status" value="1"/>
</dbReference>
<comment type="function">
    <text evidence="3">Catalyzes the removal of a penultimate prolyl residue from the N-termini of peptides.</text>
</comment>
<dbReference type="SMART" id="SM01011">
    <property type="entry name" value="AMP_N"/>
    <property type="match status" value="1"/>
</dbReference>
<dbReference type="Proteomes" id="UP001447188">
    <property type="component" value="Unassembled WGS sequence"/>
</dbReference>
<feature type="domain" description="Aminopeptidase P N-terminal" evidence="12">
    <location>
        <begin position="15"/>
        <end position="153"/>
    </location>
</feature>
<keyword evidence="6" id="KW-0645">Protease</keyword>
<keyword evidence="8" id="KW-0378">Hydrolase</keyword>
<keyword evidence="14" id="KW-1185">Reference proteome</keyword>
<dbReference type="InterPro" id="IPR000994">
    <property type="entry name" value="Pept_M24"/>
</dbReference>
<dbReference type="Pfam" id="PF00557">
    <property type="entry name" value="Peptidase_M24"/>
    <property type="match status" value="1"/>
</dbReference>
<comment type="cofactor">
    <cofactor evidence="2">
        <name>Mn(2+)</name>
        <dbReference type="ChEBI" id="CHEBI:29035"/>
    </cofactor>
</comment>
<evidence type="ECO:0000256" key="11">
    <source>
        <dbReference type="ARBA" id="ARBA00030849"/>
    </source>
</evidence>
<dbReference type="Pfam" id="PF05195">
    <property type="entry name" value="AMP_N"/>
    <property type="match status" value="1"/>
</dbReference>
<dbReference type="EMBL" id="JBBBZM010000194">
    <property type="protein sequence ID" value="KAL0631996.1"/>
    <property type="molecule type" value="Genomic_DNA"/>
</dbReference>
<name>A0ABR3G859_9PEZI</name>
<protein>
    <recommendedName>
        <fullName evidence="5">Xaa-Pro aminopeptidase</fullName>
        <ecNumber evidence="5">3.4.11.9</ecNumber>
    </recommendedName>
    <alternativeName>
        <fullName evidence="11">Aminoacylproline aminopeptidase</fullName>
    </alternativeName>
</protein>
<evidence type="ECO:0000313" key="13">
    <source>
        <dbReference type="EMBL" id="KAL0631996.1"/>
    </source>
</evidence>
<dbReference type="EC" id="3.4.11.9" evidence="5"/>
<sequence length="467" mass="51621">MASDSAIDKILAGKYPAKKHADNVARYIRDAHPEIVDGLIYLESTKSALLEDNDSEAPFRQRRYFYYLSGCDLPDSYLTYSLGTSTLTLYIPPINPADVLWSGLPLSVEEARAKYDVDTVALSSPNLHADLSAFAAKSSPSGPIFAITGQVSDDIPHVVQGSLHTKILKKAIEDCRAIKDDYEVALIRKANLITALAHHKAMATVKKAGNERELEAVFTERCIANGAPKQAYHGIYGSGRAAATLHYVHNNQPLKGKLNLLLDAGAEYKNYASDVTRTFPISGTFSKESREIYELVLVMQKATMAESKAGTSWDHVHTVAHKVAIEGLLKLGILKGGTPEEIISARTSCAFLPHGLGHLLGMDTHDSGGNPNYKDEDPMFRYLRKRGVLRVGEVITVEPGLYFCEFIIRPYLEDPKHSKYIDKDVLDKYWDVGGVRIEDNILITENGYENLTTTAKEVEDMYKLING</sequence>
<keyword evidence="10" id="KW-0464">Manganese</keyword>
<dbReference type="InterPro" id="IPR036005">
    <property type="entry name" value="Creatinase/aminopeptidase-like"/>
</dbReference>
<dbReference type="InterPro" id="IPR052433">
    <property type="entry name" value="X-Pro_dipept-like"/>
</dbReference>
<evidence type="ECO:0000313" key="14">
    <source>
        <dbReference type="Proteomes" id="UP001447188"/>
    </source>
</evidence>
<gene>
    <name evidence="13" type="ORF">Q9L58_009122</name>
</gene>
<evidence type="ECO:0000256" key="2">
    <source>
        <dbReference type="ARBA" id="ARBA00001936"/>
    </source>
</evidence>
<organism evidence="13 14">
    <name type="scientific">Discina gigas</name>
    <dbReference type="NCBI Taxonomy" id="1032678"/>
    <lineage>
        <taxon>Eukaryota</taxon>
        <taxon>Fungi</taxon>
        <taxon>Dikarya</taxon>
        <taxon>Ascomycota</taxon>
        <taxon>Pezizomycotina</taxon>
        <taxon>Pezizomycetes</taxon>
        <taxon>Pezizales</taxon>
        <taxon>Discinaceae</taxon>
        <taxon>Discina</taxon>
    </lineage>
</organism>
<evidence type="ECO:0000256" key="4">
    <source>
        <dbReference type="ARBA" id="ARBA00008766"/>
    </source>
</evidence>
<dbReference type="InterPro" id="IPR007865">
    <property type="entry name" value="Aminopep_P_N"/>
</dbReference>